<evidence type="ECO:0000256" key="1">
    <source>
        <dbReference type="ARBA" id="ARBA00007447"/>
    </source>
</evidence>
<dbReference type="SUPFAM" id="SSF50630">
    <property type="entry name" value="Acid proteases"/>
    <property type="match status" value="1"/>
</dbReference>
<dbReference type="InterPro" id="IPR001969">
    <property type="entry name" value="Aspartic_peptidase_AS"/>
</dbReference>
<reference evidence="8" key="1">
    <citation type="submission" date="2020-05" db="EMBL/GenBank/DDBJ databases">
        <title>Mycena genomes resolve the evolution of fungal bioluminescence.</title>
        <authorList>
            <person name="Tsai I.J."/>
        </authorList>
    </citation>
    <scope>NUCLEOTIDE SEQUENCE</scope>
    <source>
        <strain evidence="8">110903Hualien_Pintung</strain>
    </source>
</reference>
<name>A0A8H6TBC5_MYCCL</name>
<dbReference type="AlphaFoldDB" id="A0A8H6TBC5"/>
<feature type="signal peptide" evidence="6">
    <location>
        <begin position="1"/>
        <end position="18"/>
    </location>
</feature>
<feature type="domain" description="Peptidase A1" evidence="7">
    <location>
        <begin position="109"/>
        <end position="421"/>
    </location>
</feature>
<keyword evidence="6" id="KW-0732">Signal</keyword>
<feature type="active site" evidence="3">
    <location>
        <position position="313"/>
    </location>
</feature>
<dbReference type="PANTHER" id="PTHR47966">
    <property type="entry name" value="BETA-SITE APP-CLEAVING ENZYME, ISOFORM A-RELATED"/>
    <property type="match status" value="1"/>
</dbReference>
<evidence type="ECO:0000256" key="4">
    <source>
        <dbReference type="PIRSR" id="PIRSR601461-2"/>
    </source>
</evidence>
<evidence type="ECO:0000256" key="3">
    <source>
        <dbReference type="PIRSR" id="PIRSR601461-1"/>
    </source>
</evidence>
<dbReference type="InterPro" id="IPR034164">
    <property type="entry name" value="Pepsin-like_dom"/>
</dbReference>
<evidence type="ECO:0000256" key="2">
    <source>
        <dbReference type="ARBA" id="ARBA00022750"/>
    </source>
</evidence>
<sequence length="424" mass="45546">MQLLTLISLAAIALSSNAHPTRARRAASNLLTVPLRRSERDSGLHVDLLHQKQINRAERLMARAAGLPPPSEAQLRANLERRASFIPDISKRSNSNISTTAFDDGGHQYFMSLELGTPPVEFNIVLDSGSSDFWVASSQCTFNGGSCQNHTFFDSQKSSSFVDLKQNFSITYGSGAASGGIVNDTLVLAGVQMKDFTFGIAHNISQEFATDHNIDGLMGLAKAGVGIRNAPPPQIVMRNRGIIDQAIVSFRLPRFVDHNVGEVTFGGLDSTKFDPSTQVTINSTNSGFWIIPLDGASVNGKSVKIQSNTGFMDTGTTFLLMPEADAVAVHQQIPGAQHKNGQFTIPCDTKATVSLTFGGKNFDINPSDLVSGAPKNKPSDGNCSSRIGVSAKSSTQWFVGDTFLQNVYFSTNIDENTVTLAKAI</sequence>
<feature type="active site" evidence="3">
    <location>
        <position position="127"/>
    </location>
</feature>
<evidence type="ECO:0000256" key="5">
    <source>
        <dbReference type="RuleBase" id="RU000454"/>
    </source>
</evidence>
<proteinExistence type="inferred from homology"/>
<dbReference type="Proteomes" id="UP000613580">
    <property type="component" value="Unassembled WGS sequence"/>
</dbReference>
<keyword evidence="5" id="KW-0645">Protease</keyword>
<dbReference type="OrthoDB" id="2747330at2759"/>
<dbReference type="InterPro" id="IPR001461">
    <property type="entry name" value="Aspartic_peptidase_A1"/>
</dbReference>
<dbReference type="PROSITE" id="PS51767">
    <property type="entry name" value="PEPTIDASE_A1"/>
    <property type="match status" value="1"/>
</dbReference>
<protein>
    <submittedName>
        <fullName evidence="8">Peptidase A1 domain-containing protein</fullName>
    </submittedName>
</protein>
<dbReference type="CDD" id="cd05471">
    <property type="entry name" value="pepsin_like"/>
    <property type="match status" value="1"/>
</dbReference>
<gene>
    <name evidence="8" type="ORF">HMN09_00504100</name>
</gene>
<dbReference type="InterPro" id="IPR021109">
    <property type="entry name" value="Peptidase_aspartic_dom_sf"/>
</dbReference>
<evidence type="ECO:0000313" key="9">
    <source>
        <dbReference type="Proteomes" id="UP000613580"/>
    </source>
</evidence>
<evidence type="ECO:0000259" key="7">
    <source>
        <dbReference type="PROSITE" id="PS51767"/>
    </source>
</evidence>
<dbReference type="PRINTS" id="PR00792">
    <property type="entry name" value="PEPSIN"/>
</dbReference>
<evidence type="ECO:0000256" key="6">
    <source>
        <dbReference type="SAM" id="SignalP"/>
    </source>
</evidence>
<dbReference type="PANTHER" id="PTHR47966:SF75">
    <property type="entry name" value="ENDOPEPTIDASE (CTSD), PUTATIVE (AFU_ORTHOLOGUE AFUA_4G07040)-RELATED"/>
    <property type="match status" value="1"/>
</dbReference>
<organism evidence="8 9">
    <name type="scientific">Mycena chlorophos</name>
    <name type="common">Agaric fungus</name>
    <name type="synonym">Agaricus chlorophos</name>
    <dbReference type="NCBI Taxonomy" id="658473"/>
    <lineage>
        <taxon>Eukaryota</taxon>
        <taxon>Fungi</taxon>
        <taxon>Dikarya</taxon>
        <taxon>Basidiomycota</taxon>
        <taxon>Agaricomycotina</taxon>
        <taxon>Agaricomycetes</taxon>
        <taxon>Agaricomycetidae</taxon>
        <taxon>Agaricales</taxon>
        <taxon>Marasmiineae</taxon>
        <taxon>Mycenaceae</taxon>
        <taxon>Mycena</taxon>
    </lineage>
</organism>
<dbReference type="Gene3D" id="2.40.70.10">
    <property type="entry name" value="Acid Proteases"/>
    <property type="match status" value="2"/>
</dbReference>
<dbReference type="GO" id="GO:0006508">
    <property type="term" value="P:proteolysis"/>
    <property type="evidence" value="ECO:0007669"/>
    <property type="project" value="UniProtKB-KW"/>
</dbReference>
<keyword evidence="9" id="KW-1185">Reference proteome</keyword>
<dbReference type="FunFam" id="2.40.70.10:FF:000008">
    <property type="entry name" value="Cathepsin D"/>
    <property type="match status" value="1"/>
</dbReference>
<keyword evidence="4" id="KW-1015">Disulfide bond</keyword>
<feature type="chain" id="PRO_5034933611" evidence="6">
    <location>
        <begin position="19"/>
        <end position="424"/>
    </location>
</feature>
<dbReference type="InterPro" id="IPR033121">
    <property type="entry name" value="PEPTIDASE_A1"/>
</dbReference>
<feature type="disulfide bond" evidence="4">
    <location>
        <begin position="347"/>
        <end position="383"/>
    </location>
</feature>
<dbReference type="Pfam" id="PF00026">
    <property type="entry name" value="Asp"/>
    <property type="match status" value="1"/>
</dbReference>
<comment type="similarity">
    <text evidence="1 5">Belongs to the peptidase A1 family.</text>
</comment>
<dbReference type="GO" id="GO:0004190">
    <property type="term" value="F:aspartic-type endopeptidase activity"/>
    <property type="evidence" value="ECO:0007669"/>
    <property type="project" value="UniProtKB-KW"/>
</dbReference>
<evidence type="ECO:0000313" key="8">
    <source>
        <dbReference type="EMBL" id="KAF7313482.1"/>
    </source>
</evidence>
<dbReference type="EMBL" id="JACAZE010000006">
    <property type="protein sequence ID" value="KAF7313482.1"/>
    <property type="molecule type" value="Genomic_DNA"/>
</dbReference>
<dbReference type="PROSITE" id="PS00141">
    <property type="entry name" value="ASP_PROTEASE"/>
    <property type="match status" value="1"/>
</dbReference>
<feature type="disulfide bond" evidence="4">
    <location>
        <begin position="140"/>
        <end position="147"/>
    </location>
</feature>
<accession>A0A8H6TBC5</accession>
<keyword evidence="2 5" id="KW-0064">Aspartyl protease</keyword>
<keyword evidence="5" id="KW-0378">Hydrolase</keyword>
<comment type="caution">
    <text evidence="8">The sequence shown here is derived from an EMBL/GenBank/DDBJ whole genome shotgun (WGS) entry which is preliminary data.</text>
</comment>